<proteinExistence type="predicted"/>
<dbReference type="Proteomes" id="UP000224044">
    <property type="component" value="Unassembled WGS sequence"/>
</dbReference>
<sequence>MNTYKLAVDKTTIKRFLLQKQGLWNQLEIQPSADSDTTLSIIRKLECIQLDPVAAVERNHHLVLHARNTHYQNQHLENLLSTREVFEYVANAACIIPMDDFAIFEPIREYYGSHIHNSTQNLEPVMEKIMTRLLKEGPLPSRSFQSITRVKGYWDTTKASTKETTLALNILFDLGKITVANRIGNEKFFALSEINIPQNQLFKSQKIDNDEAKEALIQKYMRAYRVFDFEDPRFGWYKTTAKERKNICDVLLKKREILPLQIEGVNRQYYILSQDQECLTSLGCKKNAISSSNSIKFLPPLDNLLWRRTRLEDIFDFSYKWEIYFPASKRKFGYYAMPILYGDSIIGRIDPKYIRDEKTLSIRLLQLEDHIKINKMLLRSLEDGLRIFKNFHKANHLIIEKTHPKSLLNELHL</sequence>
<gene>
    <name evidence="1" type="ORF">COF62_29320</name>
</gene>
<evidence type="ECO:0000313" key="2">
    <source>
        <dbReference type="Proteomes" id="UP000224044"/>
    </source>
</evidence>
<dbReference type="RefSeq" id="WP_061529719.1">
    <property type="nucleotide sequence ID" value="NZ_JBALNA010000147.1"/>
</dbReference>
<dbReference type="Pfam" id="PF06224">
    <property type="entry name" value="AlkZ-like"/>
    <property type="match status" value="1"/>
</dbReference>
<dbReference type="InterPro" id="IPR009351">
    <property type="entry name" value="AlkZ-like"/>
</dbReference>
<evidence type="ECO:0000313" key="1">
    <source>
        <dbReference type="EMBL" id="PHE05823.1"/>
    </source>
</evidence>
<dbReference type="PANTHER" id="PTHR30528">
    <property type="entry name" value="CYTOPLASMIC PROTEIN"/>
    <property type="match status" value="1"/>
</dbReference>
<dbReference type="PANTHER" id="PTHR30528:SF0">
    <property type="entry name" value="CYTOPLASMIC PROTEIN"/>
    <property type="match status" value="1"/>
</dbReference>
<dbReference type="EMBL" id="NUSY01000057">
    <property type="protein sequence ID" value="PHE05823.1"/>
    <property type="molecule type" value="Genomic_DNA"/>
</dbReference>
<dbReference type="AlphaFoldDB" id="A0AAP8EXJ5"/>
<protein>
    <submittedName>
        <fullName evidence="1">Winged helix-turn-helix domain-containing protein</fullName>
    </submittedName>
</protein>
<organism evidence="1 2">
    <name type="scientific">Bacillus toyonensis</name>
    <dbReference type="NCBI Taxonomy" id="155322"/>
    <lineage>
        <taxon>Bacteria</taxon>
        <taxon>Bacillati</taxon>
        <taxon>Bacillota</taxon>
        <taxon>Bacilli</taxon>
        <taxon>Bacillales</taxon>
        <taxon>Bacillaceae</taxon>
        <taxon>Bacillus</taxon>
        <taxon>Bacillus cereus group</taxon>
    </lineage>
</organism>
<comment type="caution">
    <text evidence="1">The sequence shown here is derived from an EMBL/GenBank/DDBJ whole genome shotgun (WGS) entry which is preliminary data.</text>
</comment>
<reference evidence="1 2" key="1">
    <citation type="submission" date="2017-09" db="EMBL/GenBank/DDBJ databases">
        <title>Large-scale bioinformatics analysis of Bacillus genomes uncovers conserved roles of natural products in bacterial physiology.</title>
        <authorList>
            <consortium name="Agbiome Team Llc"/>
            <person name="Bleich R.M."/>
            <person name="Grubbs K.J."/>
            <person name="Santa Maria K.C."/>
            <person name="Allen S.E."/>
            <person name="Farag S."/>
            <person name="Shank E.A."/>
            <person name="Bowers A."/>
        </authorList>
    </citation>
    <scope>NUCLEOTIDE SEQUENCE [LARGE SCALE GENOMIC DNA]</scope>
    <source>
        <strain evidence="1 2">AFS042148</strain>
    </source>
</reference>
<accession>A0AAP8EXJ5</accession>
<name>A0AAP8EXJ5_9BACI</name>